<sequence>MSVTKPFTEAELAQIKKDCQRKVRRIAWVSAGAAIVPVPLFDVVFDVGVLIKVVPEINQRFGLEPEQIAQMSDETRIQVWKRRAERGSELIGMVVTRELIRRSLQGMGTRIVAKQVTKFIPLGGQIVAATLGYWIMRKLAMSHVDDCYEVALTANGHSPKAKR</sequence>
<protein>
    <recommendedName>
        <fullName evidence="4">DUF697 domain-containing protein</fullName>
    </recommendedName>
</protein>
<dbReference type="RefSeq" id="WP_340676100.1">
    <property type="nucleotide sequence ID" value="NZ_JBHTIT010000001.1"/>
</dbReference>
<keyword evidence="1" id="KW-0812">Transmembrane</keyword>
<evidence type="ECO:0008006" key="4">
    <source>
        <dbReference type="Google" id="ProtNLM"/>
    </source>
</evidence>
<evidence type="ECO:0000313" key="2">
    <source>
        <dbReference type="EMBL" id="MFD0950439.1"/>
    </source>
</evidence>
<accession>A0ABW3HIF1</accession>
<organism evidence="2 3">
    <name type="scientific">Paraperlucidibaca wandonensis</name>
    <dbReference type="NCBI Taxonomy" id="1268273"/>
    <lineage>
        <taxon>Bacteria</taxon>
        <taxon>Pseudomonadati</taxon>
        <taxon>Pseudomonadota</taxon>
        <taxon>Gammaproteobacteria</taxon>
        <taxon>Moraxellales</taxon>
        <taxon>Moraxellaceae</taxon>
        <taxon>Paraperlucidibaca</taxon>
    </lineage>
</organism>
<keyword evidence="3" id="KW-1185">Reference proteome</keyword>
<evidence type="ECO:0000313" key="3">
    <source>
        <dbReference type="Proteomes" id="UP001597044"/>
    </source>
</evidence>
<feature type="transmembrane region" description="Helical" evidence="1">
    <location>
        <begin position="26"/>
        <end position="51"/>
    </location>
</feature>
<comment type="caution">
    <text evidence="2">The sequence shown here is derived from an EMBL/GenBank/DDBJ whole genome shotgun (WGS) entry which is preliminary data.</text>
</comment>
<dbReference type="EMBL" id="JBHTIT010000001">
    <property type="protein sequence ID" value="MFD0950439.1"/>
    <property type="molecule type" value="Genomic_DNA"/>
</dbReference>
<name>A0ABW3HIF1_9GAMM</name>
<gene>
    <name evidence="2" type="ORF">ACFQ0F_08575</name>
</gene>
<evidence type="ECO:0000256" key="1">
    <source>
        <dbReference type="SAM" id="Phobius"/>
    </source>
</evidence>
<keyword evidence="1" id="KW-1133">Transmembrane helix</keyword>
<proteinExistence type="predicted"/>
<reference evidence="3" key="1">
    <citation type="journal article" date="2019" name="Int. J. Syst. Evol. Microbiol.">
        <title>The Global Catalogue of Microorganisms (GCM) 10K type strain sequencing project: providing services to taxonomists for standard genome sequencing and annotation.</title>
        <authorList>
            <consortium name="The Broad Institute Genomics Platform"/>
            <consortium name="The Broad Institute Genome Sequencing Center for Infectious Disease"/>
            <person name="Wu L."/>
            <person name="Ma J."/>
        </authorList>
    </citation>
    <scope>NUCLEOTIDE SEQUENCE [LARGE SCALE GENOMIC DNA]</scope>
    <source>
        <strain evidence="3">CCUG 63419</strain>
    </source>
</reference>
<dbReference type="Proteomes" id="UP001597044">
    <property type="component" value="Unassembled WGS sequence"/>
</dbReference>
<keyword evidence="1" id="KW-0472">Membrane</keyword>